<organism evidence="2 3">
    <name type="scientific">Vibrio phage Ceto</name>
    <dbReference type="NCBI Taxonomy" id="2570300"/>
    <lineage>
        <taxon>Viruses</taxon>
        <taxon>Duplodnaviria</taxon>
        <taxon>Heunggongvirae</taxon>
        <taxon>Uroviricota</taxon>
        <taxon>Caudoviricetes</taxon>
        <taxon>Demerecviridae</taxon>
        <taxon>Ermolyevavirinae</taxon>
        <taxon>Cetovirus</taxon>
        <taxon>Cetovirus ceto</taxon>
    </lineage>
</organism>
<gene>
    <name evidence="2" type="ORF">CETO_47</name>
</gene>
<accession>A0A2H5BGF3</accession>
<keyword evidence="1" id="KW-0175">Coiled coil</keyword>
<reference evidence="2 3" key="1">
    <citation type="submission" date="2017-12" db="EMBL/GenBank/DDBJ databases">
        <authorList>
            <person name="Lestochi C.V."/>
            <person name="Miller K.C."/>
            <person name="Miller J.S."/>
            <person name="Stanton M.L."/>
            <person name="Broussard G.W."/>
        </authorList>
    </citation>
    <scope>NUCLEOTIDE SEQUENCE [LARGE SCALE GENOMIC DNA]</scope>
</reference>
<protein>
    <submittedName>
        <fullName evidence="2">Putative exonuclease subunit 2</fullName>
    </submittedName>
</protein>
<evidence type="ECO:0000313" key="2">
    <source>
        <dbReference type="EMBL" id="AUG85054.1"/>
    </source>
</evidence>
<evidence type="ECO:0000313" key="3">
    <source>
        <dbReference type="Proteomes" id="UP000240819"/>
    </source>
</evidence>
<feature type="coiled-coil region" evidence="1">
    <location>
        <begin position="399"/>
        <end position="471"/>
    </location>
</feature>
<dbReference type="SUPFAM" id="SSF52540">
    <property type="entry name" value="P-loop containing nucleoside triphosphate hydrolases"/>
    <property type="match status" value="1"/>
</dbReference>
<evidence type="ECO:0000256" key="1">
    <source>
        <dbReference type="SAM" id="Coils"/>
    </source>
</evidence>
<dbReference type="Gene3D" id="1.10.287.510">
    <property type="entry name" value="Helix hairpin bin"/>
    <property type="match status" value="1"/>
</dbReference>
<keyword evidence="2" id="KW-0378">Hydrolase</keyword>
<name>A0A2H5BGF3_9CAUD</name>
<dbReference type="InterPro" id="IPR027417">
    <property type="entry name" value="P-loop_NTPase"/>
</dbReference>
<keyword evidence="3" id="KW-1185">Reference proteome</keyword>
<proteinExistence type="predicted"/>
<dbReference type="Gene3D" id="3.40.50.300">
    <property type="entry name" value="P-loop containing nucleotide triphosphate hydrolases"/>
    <property type="match status" value="2"/>
</dbReference>
<dbReference type="PANTHER" id="PTHR32114:SF2">
    <property type="entry name" value="ABC TRANSPORTER ABCH.3"/>
    <property type="match status" value="1"/>
</dbReference>
<keyword evidence="2" id="KW-0540">Nuclease</keyword>
<dbReference type="Proteomes" id="UP000240819">
    <property type="component" value="Segment"/>
</dbReference>
<dbReference type="PANTHER" id="PTHR32114">
    <property type="entry name" value="ABC TRANSPORTER ABCH.3"/>
    <property type="match status" value="1"/>
</dbReference>
<dbReference type="GO" id="GO:0004527">
    <property type="term" value="F:exonuclease activity"/>
    <property type="evidence" value="ECO:0007669"/>
    <property type="project" value="UniProtKB-KW"/>
</dbReference>
<feature type="coiled-coil region" evidence="1">
    <location>
        <begin position="234"/>
        <end position="261"/>
    </location>
</feature>
<dbReference type="EMBL" id="MG649966">
    <property type="protein sequence ID" value="AUG85054.1"/>
    <property type="molecule type" value="Genomic_DNA"/>
</dbReference>
<sequence>MQIRLHRVRGDNILAYGEFDFILDEHTVYQLIGKNGSGKSSLPVVLEEILYNSNSRGIKKAALSNRYTDTKGWWGEVTFFVGEDEYVVHKEVKSTAKIKLYKNSEDISGHTATQTYKQIKEILGNTEFKTFTKLVYQSMVSSMDFLTSTDANRKKFLVALLGLEGYGEIEAALKEAKKEATSVLNTITGKTETIEKWLKRNSTIPDEVLLVDVPEIDSGLEESLNEKRVDLATAEFHNKQIEEQERQVQQYQRKAQQKDELHQKVLDLQKVEPAPAEDFSEEIKSVTCDLTKINTEMAAEKASYERFKTEASKTTCHTCGSELDVTQKAEARDGAKARFLALKPTRDKLREELEGLQGKQKLYTEYQDWKRKLDNALLSFNSFQLPDLPEFEHKHKTDTKILQEDINKLQRNLTKLKTDIDLAIKHNTDAQVSNARREEILKTSTEYRIELEKYQADLQSAELEVADLDILCKAFGSKGLISYKIESSVKVFEELINKYLSKFTSGQFALGFELDSTKLKVVIYDDGVEVGMESLSSGEQSKVNVSTLLAIRNLMSAVSDVNINLLFLDEVISVLDDDSRDLLVELLLEETHLNTFLVSHGYNHPLTKDIRLEKRNKVSTVVNG</sequence>
<keyword evidence="2" id="KW-0269">Exonuclease</keyword>